<comment type="caution">
    <text evidence="1">The sequence shown here is derived from an EMBL/GenBank/DDBJ whole genome shotgun (WGS) entry which is preliminary data.</text>
</comment>
<evidence type="ECO:0000313" key="2">
    <source>
        <dbReference type="Proteomes" id="UP001221142"/>
    </source>
</evidence>
<accession>A0AAD7B3H8</accession>
<sequence>MSFAAGDLTTSFPSKPRNAACRETLQKSLGPIPGHKQGTYVVFRCVPGLLLAAPLTAYLHHRKASPKSHGRTSYLVRRLARNAAVHMLEFQSVSLFESNAVPGQTTQNRVRWTFVLALRDKFCFDALDLRRWVPRPNTKTSTSTPPAGSQYIPAEAAIALRAECEERKLEESFFQECQRRQTKIVALTEKHVELMGWKRKFDSISVDQTNRTTVSRHAAFLGFDGNDVVKSPAAKDILAVFESDKALIFHPFAAIDHQSLKTDLIVLNYHHRSFQNPGSQVDEIQCSLCRDRVTTDLYVGTVTAMECALQLQWGANQCALSDTVL</sequence>
<name>A0AAD7B3H8_9AGAR</name>
<evidence type="ECO:0000313" key="1">
    <source>
        <dbReference type="EMBL" id="KAJ7609647.1"/>
    </source>
</evidence>
<dbReference type="Proteomes" id="UP001221142">
    <property type="component" value="Unassembled WGS sequence"/>
</dbReference>
<organism evidence="1 2">
    <name type="scientific">Roridomyces roridus</name>
    <dbReference type="NCBI Taxonomy" id="1738132"/>
    <lineage>
        <taxon>Eukaryota</taxon>
        <taxon>Fungi</taxon>
        <taxon>Dikarya</taxon>
        <taxon>Basidiomycota</taxon>
        <taxon>Agaricomycotina</taxon>
        <taxon>Agaricomycetes</taxon>
        <taxon>Agaricomycetidae</taxon>
        <taxon>Agaricales</taxon>
        <taxon>Marasmiineae</taxon>
        <taxon>Mycenaceae</taxon>
        <taxon>Roridomyces</taxon>
    </lineage>
</organism>
<dbReference type="AlphaFoldDB" id="A0AAD7B3H8"/>
<keyword evidence="2" id="KW-1185">Reference proteome</keyword>
<protein>
    <submittedName>
        <fullName evidence="1">Uncharacterized protein</fullName>
    </submittedName>
</protein>
<proteinExistence type="predicted"/>
<reference evidence="1" key="1">
    <citation type="submission" date="2023-03" db="EMBL/GenBank/DDBJ databases">
        <title>Massive genome expansion in bonnet fungi (Mycena s.s.) driven by repeated elements and novel gene families across ecological guilds.</title>
        <authorList>
            <consortium name="Lawrence Berkeley National Laboratory"/>
            <person name="Harder C.B."/>
            <person name="Miyauchi S."/>
            <person name="Viragh M."/>
            <person name="Kuo A."/>
            <person name="Thoen E."/>
            <person name="Andreopoulos B."/>
            <person name="Lu D."/>
            <person name="Skrede I."/>
            <person name="Drula E."/>
            <person name="Henrissat B."/>
            <person name="Morin E."/>
            <person name="Kohler A."/>
            <person name="Barry K."/>
            <person name="LaButti K."/>
            <person name="Morin E."/>
            <person name="Salamov A."/>
            <person name="Lipzen A."/>
            <person name="Mereny Z."/>
            <person name="Hegedus B."/>
            <person name="Baldrian P."/>
            <person name="Stursova M."/>
            <person name="Weitz H."/>
            <person name="Taylor A."/>
            <person name="Grigoriev I.V."/>
            <person name="Nagy L.G."/>
            <person name="Martin F."/>
            <person name="Kauserud H."/>
        </authorList>
    </citation>
    <scope>NUCLEOTIDE SEQUENCE</scope>
    <source>
        <strain evidence="1">9284</strain>
    </source>
</reference>
<gene>
    <name evidence="1" type="ORF">FB45DRAFT_876427</name>
</gene>
<dbReference type="EMBL" id="JARKIF010000039">
    <property type="protein sequence ID" value="KAJ7609647.1"/>
    <property type="molecule type" value="Genomic_DNA"/>
</dbReference>